<evidence type="ECO:0000256" key="1">
    <source>
        <dbReference type="ARBA" id="ARBA00005189"/>
    </source>
</evidence>
<protein>
    <submittedName>
        <fullName evidence="7">1-acyl-sn-glycerol-3-phosphate acyltransferase</fullName>
        <ecNumber evidence="7">2.3.1.51</ecNumber>
    </submittedName>
</protein>
<reference evidence="7 8" key="1">
    <citation type="submission" date="2020-08" db="EMBL/GenBank/DDBJ databases">
        <title>Genomic Encyclopedia of Type Strains, Phase IV (KMG-IV): sequencing the most valuable type-strain genomes for metagenomic binning, comparative biology and taxonomic classification.</title>
        <authorList>
            <person name="Goeker M."/>
        </authorList>
    </citation>
    <scope>NUCLEOTIDE SEQUENCE [LARGE SCALE GENOMIC DNA]</scope>
    <source>
        <strain evidence="7 8">DSM 27165</strain>
    </source>
</reference>
<comment type="caution">
    <text evidence="7">The sequence shown here is derived from an EMBL/GenBank/DDBJ whole genome shotgun (WGS) entry which is preliminary data.</text>
</comment>
<evidence type="ECO:0000256" key="4">
    <source>
        <dbReference type="ARBA" id="ARBA00023098"/>
    </source>
</evidence>
<dbReference type="AlphaFoldDB" id="A0A840MGF5"/>
<proteinExistence type="predicted"/>
<dbReference type="RefSeq" id="WP_184037437.1">
    <property type="nucleotide sequence ID" value="NZ_JACHHY010000008.1"/>
</dbReference>
<dbReference type="PANTHER" id="PTHR10434">
    <property type="entry name" value="1-ACYL-SN-GLYCEROL-3-PHOSPHATE ACYLTRANSFERASE"/>
    <property type="match status" value="1"/>
</dbReference>
<keyword evidence="4" id="KW-0443">Lipid metabolism</keyword>
<dbReference type="EC" id="2.3.1.51" evidence="7"/>
<dbReference type="Pfam" id="PF01553">
    <property type="entry name" value="Acyltransferase"/>
    <property type="match status" value="1"/>
</dbReference>
<dbReference type="GO" id="GO:0006654">
    <property type="term" value="P:phosphatidic acid biosynthetic process"/>
    <property type="evidence" value="ECO:0007669"/>
    <property type="project" value="TreeGrafter"/>
</dbReference>
<organism evidence="7 8">
    <name type="scientific">Chitinivorax tropicus</name>
    <dbReference type="NCBI Taxonomy" id="714531"/>
    <lineage>
        <taxon>Bacteria</taxon>
        <taxon>Pseudomonadati</taxon>
        <taxon>Pseudomonadota</taxon>
        <taxon>Betaproteobacteria</taxon>
        <taxon>Chitinivorax</taxon>
    </lineage>
</organism>
<keyword evidence="3 7" id="KW-0808">Transferase</keyword>
<evidence type="ECO:0000313" key="8">
    <source>
        <dbReference type="Proteomes" id="UP000575898"/>
    </source>
</evidence>
<comment type="pathway">
    <text evidence="1">Lipid metabolism.</text>
</comment>
<evidence type="ECO:0000256" key="5">
    <source>
        <dbReference type="ARBA" id="ARBA00023315"/>
    </source>
</evidence>
<evidence type="ECO:0000259" key="6">
    <source>
        <dbReference type="SMART" id="SM00563"/>
    </source>
</evidence>
<name>A0A840MGF5_9PROT</name>
<evidence type="ECO:0000256" key="3">
    <source>
        <dbReference type="ARBA" id="ARBA00022679"/>
    </source>
</evidence>
<keyword evidence="2" id="KW-0444">Lipid biosynthesis</keyword>
<dbReference type="SMART" id="SM00563">
    <property type="entry name" value="PlsC"/>
    <property type="match status" value="1"/>
</dbReference>
<dbReference type="PANTHER" id="PTHR10434:SF64">
    <property type="entry name" value="1-ACYL-SN-GLYCEROL-3-PHOSPHATE ACYLTRANSFERASE-RELATED"/>
    <property type="match status" value="1"/>
</dbReference>
<dbReference type="Proteomes" id="UP000575898">
    <property type="component" value="Unassembled WGS sequence"/>
</dbReference>
<dbReference type="SUPFAM" id="SSF69593">
    <property type="entry name" value="Glycerol-3-phosphate (1)-acyltransferase"/>
    <property type="match status" value="1"/>
</dbReference>
<keyword evidence="5 7" id="KW-0012">Acyltransferase</keyword>
<sequence>MSKTWFPARLWRIARLTLHLFKGVLIVASRFATADRDLRVAIIQRWSRQMMALLHFEVRVVGTPPGVYPGNTLLVANHVSWIDIFVLNSITVSRFVAKSEVRGWPIIGWLCAHTGTLFIERQKKRDTARVGNVVSASLAEGDCIAMFPEGTTADGTFLRVFNASLFQPILDSQGKVQPVGLRYLHVDGQHSLAPAYTDNLSLIASIWRIVSAKQTIAELHFCRQLDAEGAHRRHLCRESEAIIATALNLPLLHKGAEKPGGHPDESQ</sequence>
<dbReference type="CDD" id="cd07989">
    <property type="entry name" value="LPLAT_AGPAT-like"/>
    <property type="match status" value="1"/>
</dbReference>
<dbReference type="InterPro" id="IPR002123">
    <property type="entry name" value="Plipid/glycerol_acylTrfase"/>
</dbReference>
<evidence type="ECO:0000313" key="7">
    <source>
        <dbReference type="EMBL" id="MBB5018324.1"/>
    </source>
</evidence>
<evidence type="ECO:0000256" key="2">
    <source>
        <dbReference type="ARBA" id="ARBA00022516"/>
    </source>
</evidence>
<dbReference type="GO" id="GO:0003841">
    <property type="term" value="F:1-acylglycerol-3-phosphate O-acyltransferase activity"/>
    <property type="evidence" value="ECO:0007669"/>
    <property type="project" value="UniProtKB-EC"/>
</dbReference>
<gene>
    <name evidence="7" type="ORF">HNQ59_001612</name>
</gene>
<dbReference type="EMBL" id="JACHHY010000008">
    <property type="protein sequence ID" value="MBB5018324.1"/>
    <property type="molecule type" value="Genomic_DNA"/>
</dbReference>
<keyword evidence="8" id="KW-1185">Reference proteome</keyword>
<feature type="domain" description="Phospholipid/glycerol acyltransferase" evidence="6">
    <location>
        <begin position="72"/>
        <end position="184"/>
    </location>
</feature>
<accession>A0A840MGF5</accession>